<comment type="similarity">
    <text evidence="1">Belongs to the ros/MucR family.</text>
</comment>
<accession>A0A840HXY4</accession>
<feature type="region of interest" description="Disordered" evidence="2">
    <location>
        <begin position="133"/>
        <end position="154"/>
    </location>
</feature>
<evidence type="ECO:0000256" key="1">
    <source>
        <dbReference type="ARBA" id="ARBA00007031"/>
    </source>
</evidence>
<comment type="caution">
    <text evidence="3">The sequence shown here is derived from an EMBL/GenBank/DDBJ whole genome shotgun (WGS) entry which is preliminary data.</text>
</comment>
<dbReference type="EMBL" id="JACHOB010000001">
    <property type="protein sequence ID" value="MBB4657706.1"/>
    <property type="molecule type" value="Genomic_DNA"/>
</dbReference>
<dbReference type="GO" id="GO:0006355">
    <property type="term" value="P:regulation of DNA-templated transcription"/>
    <property type="evidence" value="ECO:0007669"/>
    <property type="project" value="InterPro"/>
</dbReference>
<dbReference type="Proteomes" id="UP000563524">
    <property type="component" value="Unassembled WGS sequence"/>
</dbReference>
<reference evidence="3 4" key="1">
    <citation type="submission" date="2020-08" db="EMBL/GenBank/DDBJ databases">
        <title>Genomic Encyclopedia of Type Strains, Phase IV (KMG-IV): sequencing the most valuable type-strain genomes for metagenomic binning, comparative biology and taxonomic classification.</title>
        <authorList>
            <person name="Goeker M."/>
        </authorList>
    </citation>
    <scope>NUCLEOTIDE SEQUENCE [LARGE SCALE GENOMIC DNA]</scope>
    <source>
        <strain evidence="3 4">DSM 102850</strain>
    </source>
</reference>
<dbReference type="AlphaFoldDB" id="A0A840HXY4"/>
<keyword evidence="4" id="KW-1185">Reference proteome</keyword>
<evidence type="ECO:0000313" key="3">
    <source>
        <dbReference type="EMBL" id="MBB4657706.1"/>
    </source>
</evidence>
<sequence length="154" mass="17215">MDEEVQAIPGMDRSETLHLTTDIVSAFVSNNSVPAGELQDLLVNTFATLTSLTGSAEPEQTNQKPAVPVKKSITDDYIICLEDGKKLKMLKRYLRTQYDMSPEEYRRKWGLPADYPMVAPNYAKRRSEFAKQIGLGTQGGRKTTKKARKKATTS</sequence>
<dbReference type="InterPro" id="IPR041920">
    <property type="entry name" value="ROS/MUCR_sf"/>
</dbReference>
<organism evidence="3 4">
    <name type="scientific">Parvularcula dongshanensis</name>
    <dbReference type="NCBI Taxonomy" id="1173995"/>
    <lineage>
        <taxon>Bacteria</taxon>
        <taxon>Pseudomonadati</taxon>
        <taxon>Pseudomonadota</taxon>
        <taxon>Alphaproteobacteria</taxon>
        <taxon>Parvularculales</taxon>
        <taxon>Parvularculaceae</taxon>
        <taxon>Parvularcula</taxon>
    </lineage>
</organism>
<dbReference type="InterPro" id="IPR008807">
    <property type="entry name" value="ROS_MUCR"/>
</dbReference>
<protein>
    <submittedName>
        <fullName evidence="3">Putative transcriptional regulator</fullName>
    </submittedName>
</protein>
<gene>
    <name evidence="3" type="ORF">GGQ59_000206</name>
</gene>
<dbReference type="GO" id="GO:0008270">
    <property type="term" value="F:zinc ion binding"/>
    <property type="evidence" value="ECO:0007669"/>
    <property type="project" value="InterPro"/>
</dbReference>
<evidence type="ECO:0000313" key="4">
    <source>
        <dbReference type="Proteomes" id="UP000563524"/>
    </source>
</evidence>
<feature type="compositionally biased region" description="Basic residues" evidence="2">
    <location>
        <begin position="142"/>
        <end position="154"/>
    </location>
</feature>
<dbReference type="Pfam" id="PF05443">
    <property type="entry name" value="ROS_MUCR"/>
    <property type="match status" value="1"/>
</dbReference>
<dbReference type="Gene3D" id="1.10.10.1550">
    <property type="entry name" value="ROS/MUCR transcriptional regulator protein"/>
    <property type="match status" value="1"/>
</dbReference>
<proteinExistence type="inferred from homology"/>
<evidence type="ECO:0000256" key="2">
    <source>
        <dbReference type="SAM" id="MobiDB-lite"/>
    </source>
</evidence>
<dbReference type="RefSeq" id="WP_281373691.1">
    <property type="nucleotide sequence ID" value="NZ_JACHOB010000001.1"/>
</dbReference>
<dbReference type="GO" id="GO:0003677">
    <property type="term" value="F:DNA binding"/>
    <property type="evidence" value="ECO:0007669"/>
    <property type="project" value="InterPro"/>
</dbReference>
<name>A0A840HXY4_9PROT</name>